<name>A0A1Y3AQ62_EURMA</name>
<dbReference type="GO" id="GO:0006874">
    <property type="term" value="P:intracellular calcium ion homeostasis"/>
    <property type="evidence" value="ECO:0007669"/>
    <property type="project" value="TreeGrafter"/>
</dbReference>
<dbReference type="InterPro" id="IPR023298">
    <property type="entry name" value="ATPase_P-typ_TM_dom_sf"/>
</dbReference>
<evidence type="ECO:0000256" key="1">
    <source>
        <dbReference type="ARBA" id="ARBA00004141"/>
    </source>
</evidence>
<evidence type="ECO:0008006" key="11">
    <source>
        <dbReference type="Google" id="ProtNLM"/>
    </source>
</evidence>
<keyword evidence="8" id="KW-0732">Signal</keyword>
<feature type="chain" id="PRO_5012847692" description="Cation-transporting P-type ATPase C-terminal domain-containing protein" evidence="8">
    <location>
        <begin position="18"/>
        <end position="151"/>
    </location>
</feature>
<dbReference type="Proteomes" id="UP000194236">
    <property type="component" value="Unassembled WGS sequence"/>
</dbReference>
<evidence type="ECO:0000313" key="10">
    <source>
        <dbReference type="Proteomes" id="UP000194236"/>
    </source>
</evidence>
<dbReference type="PANTHER" id="PTHR45630:SF7">
    <property type="entry name" value="ENDOPLASMIC RETICULUM TRANSMEMBRANE HELIX TRANSLOCASE"/>
    <property type="match status" value="1"/>
</dbReference>
<evidence type="ECO:0000256" key="4">
    <source>
        <dbReference type="ARBA" id="ARBA00022840"/>
    </source>
</evidence>
<comment type="subcellular location">
    <subcellularLocation>
        <location evidence="1">Membrane</location>
        <topology evidence="1">Multi-pass membrane protein</topology>
    </subcellularLocation>
</comment>
<keyword evidence="7" id="KW-0472">Membrane</keyword>
<keyword evidence="10" id="KW-1185">Reference proteome</keyword>
<evidence type="ECO:0000313" key="9">
    <source>
        <dbReference type="EMBL" id="OTF70147.1"/>
    </source>
</evidence>
<evidence type="ECO:0000256" key="3">
    <source>
        <dbReference type="ARBA" id="ARBA00022741"/>
    </source>
</evidence>
<keyword evidence="7" id="KW-0812">Transmembrane</keyword>
<gene>
    <name evidence="9" type="ORF">BLA29_012286</name>
</gene>
<accession>A0A1Y3AQ62</accession>
<dbReference type="AlphaFoldDB" id="A0A1Y3AQ62"/>
<protein>
    <recommendedName>
        <fullName evidence="11">Cation-transporting P-type ATPase C-terminal domain-containing protein</fullName>
    </recommendedName>
</protein>
<keyword evidence="2" id="KW-0479">Metal-binding</keyword>
<evidence type="ECO:0000256" key="2">
    <source>
        <dbReference type="ARBA" id="ARBA00022723"/>
    </source>
</evidence>
<keyword evidence="3" id="KW-0547">Nucleotide-binding</keyword>
<dbReference type="GO" id="GO:0005789">
    <property type="term" value="C:endoplasmic reticulum membrane"/>
    <property type="evidence" value="ECO:0007669"/>
    <property type="project" value="TreeGrafter"/>
</dbReference>
<evidence type="ECO:0000256" key="7">
    <source>
        <dbReference type="SAM" id="Phobius"/>
    </source>
</evidence>
<dbReference type="PANTHER" id="PTHR45630">
    <property type="entry name" value="CATION-TRANSPORTING ATPASE-RELATED"/>
    <property type="match status" value="1"/>
</dbReference>
<dbReference type="GO" id="GO:0046872">
    <property type="term" value="F:metal ion binding"/>
    <property type="evidence" value="ECO:0007669"/>
    <property type="project" value="UniProtKB-KW"/>
</dbReference>
<keyword evidence="4" id="KW-0067">ATP-binding</keyword>
<keyword evidence="5" id="KW-0460">Magnesium</keyword>
<keyword evidence="7" id="KW-1133">Transmembrane helix</keyword>
<keyword evidence="6" id="KW-1278">Translocase</keyword>
<dbReference type="GO" id="GO:0015662">
    <property type="term" value="F:P-type ion transporter activity"/>
    <property type="evidence" value="ECO:0007669"/>
    <property type="project" value="TreeGrafter"/>
</dbReference>
<dbReference type="GO" id="GO:0005524">
    <property type="term" value="F:ATP binding"/>
    <property type="evidence" value="ECO:0007669"/>
    <property type="project" value="UniProtKB-KW"/>
</dbReference>
<feature type="transmembrane region" description="Helical" evidence="7">
    <location>
        <begin position="66"/>
        <end position="88"/>
    </location>
</feature>
<evidence type="ECO:0000256" key="5">
    <source>
        <dbReference type="ARBA" id="ARBA00022842"/>
    </source>
</evidence>
<feature type="signal peptide" evidence="8">
    <location>
        <begin position="1"/>
        <end position="17"/>
    </location>
</feature>
<dbReference type="OrthoDB" id="48943at2759"/>
<reference evidence="9 10" key="1">
    <citation type="submission" date="2017-03" db="EMBL/GenBank/DDBJ databases">
        <title>Genome Survey of Euroglyphus maynei.</title>
        <authorList>
            <person name="Arlian L.G."/>
            <person name="Morgan M.S."/>
            <person name="Rider S.D."/>
        </authorList>
    </citation>
    <scope>NUCLEOTIDE SEQUENCE [LARGE SCALE GENOMIC DNA]</scope>
    <source>
        <strain evidence="9">Arlian Lab</strain>
        <tissue evidence="9">Whole body</tissue>
    </source>
</reference>
<organism evidence="9 10">
    <name type="scientific">Euroglyphus maynei</name>
    <name type="common">Mayne's house dust mite</name>
    <dbReference type="NCBI Taxonomy" id="6958"/>
    <lineage>
        <taxon>Eukaryota</taxon>
        <taxon>Metazoa</taxon>
        <taxon>Ecdysozoa</taxon>
        <taxon>Arthropoda</taxon>
        <taxon>Chelicerata</taxon>
        <taxon>Arachnida</taxon>
        <taxon>Acari</taxon>
        <taxon>Acariformes</taxon>
        <taxon>Sarcoptiformes</taxon>
        <taxon>Astigmata</taxon>
        <taxon>Psoroptidia</taxon>
        <taxon>Analgoidea</taxon>
        <taxon>Pyroglyphidae</taxon>
        <taxon>Pyroglyphinae</taxon>
        <taxon>Euroglyphus</taxon>
    </lineage>
</organism>
<dbReference type="EMBL" id="MUJZ01067087">
    <property type="protein sequence ID" value="OTF70147.1"/>
    <property type="molecule type" value="Genomic_DNA"/>
</dbReference>
<evidence type="ECO:0000256" key="6">
    <source>
        <dbReference type="ARBA" id="ARBA00022967"/>
    </source>
</evidence>
<comment type="caution">
    <text evidence="9">The sequence shown here is derived from an EMBL/GenBank/DDBJ whole genome shotgun (WGS) entry which is preliminary data.</text>
</comment>
<feature type="transmembrane region" description="Helical" evidence="7">
    <location>
        <begin position="117"/>
        <end position="145"/>
    </location>
</feature>
<dbReference type="SUPFAM" id="SSF81665">
    <property type="entry name" value="Calcium ATPase, transmembrane domain M"/>
    <property type="match status" value="1"/>
</dbReference>
<dbReference type="InterPro" id="IPR006544">
    <property type="entry name" value="P-type_TPase_V"/>
</dbReference>
<proteinExistence type="predicted"/>
<evidence type="ECO:0000256" key="8">
    <source>
        <dbReference type="SAM" id="SignalP"/>
    </source>
</evidence>
<sequence>MFKILALNALILAYCQSVLYLDGIKFSDGQATLQGLFLTGCFLFITRSKPLPVLSKRRPLSNIFNLYTILTVLLQFAVHFVALVYLVGQATAMSPPRLEKFADLETEFKPSLLNSTVYIISISLQVATFAVNYKVCCLFIFFYVYDRDSRI</sequence>
<dbReference type="GO" id="GO:0019829">
    <property type="term" value="F:ATPase-coupled monoatomic cation transmembrane transporter activity"/>
    <property type="evidence" value="ECO:0007669"/>
    <property type="project" value="TreeGrafter"/>
</dbReference>